<reference evidence="2 3" key="1">
    <citation type="submission" date="2021-05" db="EMBL/GenBank/DDBJ databases">
        <title>Genome Assembly of Synthetic Allotetraploid Brassica napus Reveals Homoeologous Exchanges between Subgenomes.</title>
        <authorList>
            <person name="Davis J.T."/>
        </authorList>
    </citation>
    <scope>NUCLEOTIDE SEQUENCE [LARGE SCALE GENOMIC DNA]</scope>
    <source>
        <strain evidence="3">cv. Da-Ae</strain>
        <tissue evidence="2">Seedling</tissue>
    </source>
</reference>
<feature type="region of interest" description="Disordered" evidence="1">
    <location>
        <begin position="315"/>
        <end position="347"/>
    </location>
</feature>
<gene>
    <name evidence="2" type="ORF">HID58_048398</name>
</gene>
<protein>
    <submittedName>
        <fullName evidence="2">Uncharacterized protein</fullName>
    </submittedName>
</protein>
<feature type="region of interest" description="Disordered" evidence="1">
    <location>
        <begin position="39"/>
        <end position="60"/>
    </location>
</feature>
<accession>A0ABQ8B1Z6</accession>
<proteinExistence type="predicted"/>
<evidence type="ECO:0000313" key="2">
    <source>
        <dbReference type="EMBL" id="KAH0898830.1"/>
    </source>
</evidence>
<feature type="compositionally biased region" description="Basic and acidic residues" evidence="1">
    <location>
        <begin position="444"/>
        <end position="465"/>
    </location>
</feature>
<feature type="compositionally biased region" description="Low complexity" evidence="1">
    <location>
        <begin position="45"/>
        <end position="60"/>
    </location>
</feature>
<comment type="caution">
    <text evidence="2">The sequence shown here is derived from an EMBL/GenBank/DDBJ whole genome shotgun (WGS) entry which is preliminary data.</text>
</comment>
<feature type="region of interest" description="Disordered" evidence="1">
    <location>
        <begin position="444"/>
        <end position="472"/>
    </location>
</feature>
<evidence type="ECO:0000313" key="3">
    <source>
        <dbReference type="Proteomes" id="UP000824890"/>
    </source>
</evidence>
<keyword evidence="3" id="KW-1185">Reference proteome</keyword>
<organism evidence="2 3">
    <name type="scientific">Brassica napus</name>
    <name type="common">Rape</name>
    <dbReference type="NCBI Taxonomy" id="3708"/>
    <lineage>
        <taxon>Eukaryota</taxon>
        <taxon>Viridiplantae</taxon>
        <taxon>Streptophyta</taxon>
        <taxon>Embryophyta</taxon>
        <taxon>Tracheophyta</taxon>
        <taxon>Spermatophyta</taxon>
        <taxon>Magnoliopsida</taxon>
        <taxon>eudicotyledons</taxon>
        <taxon>Gunneridae</taxon>
        <taxon>Pentapetalae</taxon>
        <taxon>rosids</taxon>
        <taxon>malvids</taxon>
        <taxon>Brassicales</taxon>
        <taxon>Brassicaceae</taxon>
        <taxon>Brassiceae</taxon>
        <taxon>Brassica</taxon>
    </lineage>
</organism>
<dbReference type="EMBL" id="JAGKQM010000012">
    <property type="protein sequence ID" value="KAH0898830.1"/>
    <property type="molecule type" value="Genomic_DNA"/>
</dbReference>
<dbReference type="PANTHER" id="PTHR31099">
    <property type="entry name" value="OS06G0165300 PROTEIN"/>
    <property type="match status" value="1"/>
</dbReference>
<dbReference type="PANTHER" id="PTHR31099:SF49">
    <property type="entry name" value="MYOSIN HEAVY CHAIN-LIKE PROTEIN"/>
    <property type="match status" value="1"/>
</dbReference>
<dbReference type="Proteomes" id="UP000824890">
    <property type="component" value="Unassembled WGS sequence"/>
</dbReference>
<name>A0ABQ8B1Z6_BRANA</name>
<sequence>MGFSCVSFLIAAIYWIGTIRILSKRSASSVPTVGDRARLKRRMDSPVSRSDSSSEPCEGSDCDLMAPLPLSCVYTAPPLVGPASSVGEDELAEWRSRYSFPSSIILRVPTPEERASSYNPGDIAVYEAFFDSGLRGVIPALIVGLCNLFEILRSQLNPQDWRILIAIQNLGDLEYLSLGEERFHHRPRSGLPIVEELPKSDRKGPDLVNPFAAGTDHASAERERAVIRARQLPVDRRLVNFFVSETVLRRSSLWSKCPLALSTLFHLTPDNCFYPGDMAGGVANDPFTAYQEAVKVMSAKKGSSSRRASVDEVMITGSRHSTVEPAPSLPGKRPKSGGVTPRSVQQSADMAHSAGSLAVALSNLNLNVVPQDGTVFSIGDPSEVVQVLQGGLLRISFIAYPLSLSLDRDPCFAQTVSQLYHIGERLSGEGLPTLREEIEDLKRQVSGETDQRAAQKFDGRERSEGNRVPNGI</sequence>
<evidence type="ECO:0000256" key="1">
    <source>
        <dbReference type="SAM" id="MobiDB-lite"/>
    </source>
</evidence>